<feature type="region of interest" description="Disordered" evidence="1">
    <location>
        <begin position="43"/>
        <end position="70"/>
    </location>
</feature>
<proteinExistence type="predicted"/>
<comment type="caution">
    <text evidence="2">The sequence shown here is derived from an EMBL/GenBank/DDBJ whole genome shotgun (WGS) entry which is preliminary data.</text>
</comment>
<organism evidence="2 3">
    <name type="scientific">Marinimicrobium koreense</name>
    <dbReference type="NCBI Taxonomy" id="306545"/>
    <lineage>
        <taxon>Bacteria</taxon>
        <taxon>Pseudomonadati</taxon>
        <taxon>Pseudomonadota</taxon>
        <taxon>Gammaproteobacteria</taxon>
        <taxon>Cellvibrionales</taxon>
        <taxon>Cellvibrionaceae</taxon>
        <taxon>Marinimicrobium</taxon>
    </lineage>
</organism>
<dbReference type="InterPro" id="IPR001969">
    <property type="entry name" value="Aspartic_peptidase_AS"/>
</dbReference>
<gene>
    <name evidence="2" type="ORF">EDC38_2818</name>
</gene>
<dbReference type="GO" id="GO:0004190">
    <property type="term" value="F:aspartic-type endopeptidase activity"/>
    <property type="evidence" value="ECO:0007669"/>
    <property type="project" value="InterPro"/>
</dbReference>
<dbReference type="PROSITE" id="PS00141">
    <property type="entry name" value="ASP_PROTEASE"/>
    <property type="match status" value="1"/>
</dbReference>
<dbReference type="Proteomes" id="UP000273643">
    <property type="component" value="Unassembled WGS sequence"/>
</dbReference>
<dbReference type="InterPro" id="IPR021109">
    <property type="entry name" value="Peptidase_aspartic_dom_sf"/>
</dbReference>
<dbReference type="GO" id="GO:0006508">
    <property type="term" value="P:proteolysis"/>
    <property type="evidence" value="ECO:0007669"/>
    <property type="project" value="UniProtKB-KW"/>
</dbReference>
<dbReference type="AlphaFoldDB" id="A0A3N1NVZ9"/>
<accession>A0A3N1NVZ9</accession>
<evidence type="ECO:0000256" key="1">
    <source>
        <dbReference type="SAM" id="MobiDB-lite"/>
    </source>
</evidence>
<feature type="compositionally biased region" description="Low complexity" evidence="1">
    <location>
        <begin position="49"/>
        <end position="62"/>
    </location>
</feature>
<dbReference type="InterPro" id="IPR011969">
    <property type="entry name" value="Clan_AA_Asp_peptidase_C"/>
</dbReference>
<dbReference type="CDD" id="cd05483">
    <property type="entry name" value="retropepsin_like_bacteria"/>
    <property type="match status" value="1"/>
</dbReference>
<dbReference type="InterPro" id="IPR034122">
    <property type="entry name" value="Retropepsin-like_bacterial"/>
</dbReference>
<dbReference type="Gene3D" id="2.40.70.10">
    <property type="entry name" value="Acid Proteases"/>
    <property type="match status" value="1"/>
</dbReference>
<dbReference type="NCBIfam" id="TIGR02281">
    <property type="entry name" value="clan_AA_DTGA"/>
    <property type="match status" value="1"/>
</dbReference>
<keyword evidence="3" id="KW-1185">Reference proteome</keyword>
<dbReference type="OrthoDB" id="5697241at2"/>
<protein>
    <submittedName>
        <fullName evidence="2">Clan AA aspartic protease (TIGR02281 family)</fullName>
    </submittedName>
</protein>
<name>A0A3N1NVZ9_9GAMM</name>
<dbReference type="SUPFAM" id="SSF50630">
    <property type="entry name" value="Acid proteases"/>
    <property type="match status" value="1"/>
</dbReference>
<reference evidence="2 3" key="1">
    <citation type="submission" date="2018-11" db="EMBL/GenBank/DDBJ databases">
        <title>Genomic Encyclopedia of Type Strains, Phase IV (KMG-IV): sequencing the most valuable type-strain genomes for metagenomic binning, comparative biology and taxonomic classification.</title>
        <authorList>
            <person name="Goeker M."/>
        </authorList>
    </citation>
    <scope>NUCLEOTIDE SEQUENCE [LARGE SCALE GENOMIC DNA]</scope>
    <source>
        <strain evidence="2 3">DSM 16974</strain>
    </source>
</reference>
<dbReference type="EMBL" id="RJUK01000002">
    <property type="protein sequence ID" value="ROQ18590.1"/>
    <property type="molecule type" value="Genomic_DNA"/>
</dbReference>
<evidence type="ECO:0000313" key="3">
    <source>
        <dbReference type="Proteomes" id="UP000273643"/>
    </source>
</evidence>
<keyword evidence="2" id="KW-0645">Protease</keyword>
<dbReference type="RefSeq" id="WP_123639191.1">
    <property type="nucleotide sequence ID" value="NZ_RJUK01000002.1"/>
</dbReference>
<sequence length="430" mass="47068">MSTQPPFRPLLLASLLLATGLAGGWWLRGALAPVPVEATSLAEPSKSASGSPLVKPLSSPPVRDSSVTSPSLNTLEAATLPDDPASANEAPPQPADWAEEMHALLDQQAFNAAMGLYQEAERQDSALAGRLRELVLEYLDGYLRAGDDYALTALADAFLSVHYDDIDVLLLLARHQLQSDYWAEAARTFQLTFAYSATQPGQRSRVSQAFEQFVRQVDDQLVGAQRWQSLLGFYETLEQLDLGGAEQRLRLGELHLHHGDTTYGRNLLEALASHATLGARATALLNHTTPPPVAERRPPPPVGSIELDTIGSHYLLLLGLDNREEVRLVIDTGASLTTLTQRSFDRISASVRFTELGPQMFNTASGTTRGMVYRVDSVQIGDHRLRDVPVAVLDFNTPDNVDGLLGMNVLSQFRFEVDQDDEVLLLQPRQ</sequence>
<dbReference type="Pfam" id="PF13975">
    <property type="entry name" value="gag-asp_proteas"/>
    <property type="match status" value="1"/>
</dbReference>
<keyword evidence="2" id="KW-0378">Hydrolase</keyword>
<evidence type="ECO:0000313" key="2">
    <source>
        <dbReference type="EMBL" id="ROQ18590.1"/>
    </source>
</evidence>